<keyword evidence="6" id="KW-0804">Transcription</keyword>
<keyword evidence="11" id="KW-1185">Reference proteome</keyword>
<dbReference type="InterPro" id="IPR036427">
    <property type="entry name" value="Bromodomain-like_sf"/>
</dbReference>
<evidence type="ECO:0000256" key="1">
    <source>
        <dbReference type="ARBA" id="ARBA00004123"/>
    </source>
</evidence>
<dbReference type="EMBL" id="JAACNH010004767">
    <property type="protein sequence ID" value="KAG8429604.1"/>
    <property type="molecule type" value="Genomic_DNA"/>
</dbReference>
<dbReference type="InterPro" id="IPR037382">
    <property type="entry name" value="Rsc/polybromo"/>
</dbReference>
<evidence type="ECO:0000256" key="7">
    <source>
        <dbReference type="ARBA" id="ARBA00023242"/>
    </source>
</evidence>
<evidence type="ECO:0000256" key="8">
    <source>
        <dbReference type="PROSITE-ProRule" id="PRU00035"/>
    </source>
</evidence>
<dbReference type="GO" id="GO:0016586">
    <property type="term" value="C:RSC-type complex"/>
    <property type="evidence" value="ECO:0007669"/>
    <property type="project" value="InterPro"/>
</dbReference>
<protein>
    <recommendedName>
        <fullName evidence="9">Bromo domain-containing protein</fullName>
    </recommendedName>
</protein>
<accession>A0A8T2IEL2</accession>
<keyword evidence="2" id="KW-0677">Repeat</keyword>
<dbReference type="InterPro" id="IPR001487">
    <property type="entry name" value="Bromodomain"/>
</dbReference>
<evidence type="ECO:0000256" key="3">
    <source>
        <dbReference type="ARBA" id="ARBA00022853"/>
    </source>
</evidence>
<dbReference type="SUPFAM" id="SSF47370">
    <property type="entry name" value="Bromodomain"/>
    <property type="match status" value="1"/>
</dbReference>
<evidence type="ECO:0000256" key="6">
    <source>
        <dbReference type="ARBA" id="ARBA00023163"/>
    </source>
</evidence>
<dbReference type="GO" id="GO:0006338">
    <property type="term" value="P:chromatin remodeling"/>
    <property type="evidence" value="ECO:0007669"/>
    <property type="project" value="InterPro"/>
</dbReference>
<dbReference type="PROSITE" id="PS50014">
    <property type="entry name" value="BROMODOMAIN_2"/>
    <property type="match status" value="1"/>
</dbReference>
<evidence type="ECO:0000256" key="2">
    <source>
        <dbReference type="ARBA" id="ARBA00022737"/>
    </source>
</evidence>
<dbReference type="GO" id="GO:0006368">
    <property type="term" value="P:transcription elongation by RNA polymerase II"/>
    <property type="evidence" value="ECO:0007669"/>
    <property type="project" value="TreeGrafter"/>
</dbReference>
<dbReference type="Proteomes" id="UP000812440">
    <property type="component" value="Unassembled WGS sequence"/>
</dbReference>
<evidence type="ECO:0000256" key="5">
    <source>
        <dbReference type="ARBA" id="ARBA00023117"/>
    </source>
</evidence>
<feature type="domain" description="Bromo" evidence="9">
    <location>
        <begin position="45"/>
        <end position="115"/>
    </location>
</feature>
<sequence>RYLLVASAIRYEEPESEGESITSFMDISSPLYQLYETVRSYRNNRGQLIAEPFFQLPSKKKYPDYYQQIKNPISLQQIRNKLKNQEYESLDYLESDLNLMFENAKRYNVPNSAIYKRVFKLQQLMQVNGHV</sequence>
<dbReference type="PROSITE" id="PS00633">
    <property type="entry name" value="BROMODOMAIN_1"/>
    <property type="match status" value="1"/>
</dbReference>
<dbReference type="PANTHER" id="PTHR16062">
    <property type="entry name" value="SWI/SNF-RELATED"/>
    <property type="match status" value="1"/>
</dbReference>
<dbReference type="CDD" id="cd05520">
    <property type="entry name" value="Bromo_polybromo_III"/>
    <property type="match status" value="1"/>
</dbReference>
<evidence type="ECO:0000313" key="10">
    <source>
        <dbReference type="EMBL" id="KAG8429604.1"/>
    </source>
</evidence>
<dbReference type="PANTHER" id="PTHR16062:SF19">
    <property type="entry name" value="PROTEIN POLYBROMO-1"/>
    <property type="match status" value="1"/>
</dbReference>
<keyword evidence="5 8" id="KW-0103">Bromodomain</keyword>
<dbReference type="GO" id="GO:0016514">
    <property type="term" value="C:SWI/SNF complex"/>
    <property type="evidence" value="ECO:0007669"/>
    <property type="project" value="TreeGrafter"/>
</dbReference>
<comment type="subcellular location">
    <subcellularLocation>
        <location evidence="1">Nucleus</location>
    </subcellularLocation>
</comment>
<evidence type="ECO:0000259" key="9">
    <source>
        <dbReference type="PROSITE" id="PS50014"/>
    </source>
</evidence>
<evidence type="ECO:0000313" key="11">
    <source>
        <dbReference type="Proteomes" id="UP000812440"/>
    </source>
</evidence>
<dbReference type="Gene3D" id="1.20.920.10">
    <property type="entry name" value="Bromodomain-like"/>
    <property type="match status" value="1"/>
</dbReference>
<organism evidence="10 11">
    <name type="scientific">Hymenochirus boettgeri</name>
    <name type="common">Congo dwarf clawed frog</name>
    <dbReference type="NCBI Taxonomy" id="247094"/>
    <lineage>
        <taxon>Eukaryota</taxon>
        <taxon>Metazoa</taxon>
        <taxon>Chordata</taxon>
        <taxon>Craniata</taxon>
        <taxon>Vertebrata</taxon>
        <taxon>Euteleostomi</taxon>
        <taxon>Amphibia</taxon>
        <taxon>Batrachia</taxon>
        <taxon>Anura</taxon>
        <taxon>Pipoidea</taxon>
        <taxon>Pipidae</taxon>
        <taxon>Pipinae</taxon>
        <taxon>Hymenochirus</taxon>
    </lineage>
</organism>
<evidence type="ECO:0000256" key="4">
    <source>
        <dbReference type="ARBA" id="ARBA00023015"/>
    </source>
</evidence>
<reference evidence="10" key="1">
    <citation type="thesis" date="2020" institute="ProQuest LLC" country="789 East Eisenhower Parkway, Ann Arbor, MI, USA">
        <title>Comparative Genomics and Chromosome Evolution.</title>
        <authorList>
            <person name="Mudd A.B."/>
        </authorList>
    </citation>
    <scope>NUCLEOTIDE SEQUENCE</scope>
    <source>
        <strain evidence="10">Female2</strain>
        <tissue evidence="10">Blood</tissue>
    </source>
</reference>
<dbReference type="AlphaFoldDB" id="A0A8T2IEL2"/>
<gene>
    <name evidence="10" type="ORF">GDO86_019702</name>
</gene>
<keyword evidence="7" id="KW-0539">Nucleus</keyword>
<dbReference type="InterPro" id="IPR018359">
    <property type="entry name" value="Bromodomain_CS"/>
</dbReference>
<proteinExistence type="predicted"/>
<dbReference type="OrthoDB" id="10009055at2759"/>
<dbReference type="Pfam" id="PF00439">
    <property type="entry name" value="Bromodomain"/>
    <property type="match status" value="1"/>
</dbReference>
<dbReference type="FunFam" id="1.20.920.10:FF:000011">
    <property type="entry name" value="Protein polybromo-1 isoform 1"/>
    <property type="match status" value="1"/>
</dbReference>
<keyword evidence="4" id="KW-0805">Transcription regulation</keyword>
<dbReference type="PRINTS" id="PR00503">
    <property type="entry name" value="BROMODOMAIN"/>
</dbReference>
<name>A0A8T2IEL2_9PIPI</name>
<dbReference type="SMART" id="SM00297">
    <property type="entry name" value="BROMO"/>
    <property type="match status" value="1"/>
</dbReference>
<feature type="non-terminal residue" evidence="10">
    <location>
        <position position="131"/>
    </location>
</feature>
<dbReference type="GO" id="GO:0003682">
    <property type="term" value="F:chromatin binding"/>
    <property type="evidence" value="ECO:0007669"/>
    <property type="project" value="TreeGrafter"/>
</dbReference>
<comment type="caution">
    <text evidence="10">The sequence shown here is derived from an EMBL/GenBank/DDBJ whole genome shotgun (WGS) entry which is preliminary data.</text>
</comment>
<keyword evidence="3" id="KW-0156">Chromatin regulator</keyword>